<dbReference type="Pfam" id="PF02518">
    <property type="entry name" value="HATPase_c"/>
    <property type="match status" value="1"/>
</dbReference>
<evidence type="ECO:0000256" key="13">
    <source>
        <dbReference type="ARBA" id="ARBA00023136"/>
    </source>
</evidence>
<dbReference type="GO" id="GO:0005886">
    <property type="term" value="C:plasma membrane"/>
    <property type="evidence" value="ECO:0007669"/>
    <property type="project" value="UniProtKB-SubCell"/>
</dbReference>
<comment type="caution">
    <text evidence="16">The sequence shown here is derived from an EMBL/GenBank/DDBJ whole genome shotgun (WGS) entry which is preliminary data.</text>
</comment>
<dbReference type="SUPFAM" id="SSF55874">
    <property type="entry name" value="ATPase domain of HSP90 chaperone/DNA topoisomerase II/histidine kinase"/>
    <property type="match status" value="1"/>
</dbReference>
<dbReference type="GO" id="GO:0000155">
    <property type="term" value="F:phosphorelay sensor kinase activity"/>
    <property type="evidence" value="ECO:0007669"/>
    <property type="project" value="InterPro"/>
</dbReference>
<keyword evidence="12" id="KW-0902">Two-component regulatory system</keyword>
<evidence type="ECO:0000256" key="12">
    <source>
        <dbReference type="ARBA" id="ARBA00023012"/>
    </source>
</evidence>
<evidence type="ECO:0000256" key="4">
    <source>
        <dbReference type="ARBA" id="ARBA00022475"/>
    </source>
</evidence>
<evidence type="ECO:0000256" key="2">
    <source>
        <dbReference type="ARBA" id="ARBA00004651"/>
    </source>
</evidence>
<dbReference type="InterPro" id="IPR050640">
    <property type="entry name" value="Bact_2-comp_sensor_kinase"/>
</dbReference>
<evidence type="ECO:0000313" key="17">
    <source>
        <dbReference type="Proteomes" id="UP000307943"/>
    </source>
</evidence>
<keyword evidence="4" id="KW-1003">Cell membrane</keyword>
<dbReference type="Proteomes" id="UP000307943">
    <property type="component" value="Unassembled WGS sequence"/>
</dbReference>
<dbReference type="OrthoDB" id="9776552at2"/>
<dbReference type="PRINTS" id="PR00344">
    <property type="entry name" value="BCTRLSENSOR"/>
</dbReference>
<keyword evidence="6" id="KW-0808">Transferase</keyword>
<dbReference type="Gene3D" id="3.30.565.10">
    <property type="entry name" value="Histidine kinase-like ATPase, C-terminal domain"/>
    <property type="match status" value="1"/>
</dbReference>
<evidence type="ECO:0000256" key="11">
    <source>
        <dbReference type="ARBA" id="ARBA00022989"/>
    </source>
</evidence>
<dbReference type="PANTHER" id="PTHR34220">
    <property type="entry name" value="SENSOR HISTIDINE KINASE YPDA"/>
    <property type="match status" value="1"/>
</dbReference>
<evidence type="ECO:0000256" key="9">
    <source>
        <dbReference type="ARBA" id="ARBA00022777"/>
    </source>
</evidence>
<evidence type="ECO:0000259" key="15">
    <source>
        <dbReference type="PROSITE" id="PS50109"/>
    </source>
</evidence>
<sequence>MNIPSGRFGYAKPHSLKRSLFVGLLVSTIVPILLVGISSYYSIYTILDSKTASGINSSLQQVRSNMEMLYRNLNYVSQQMTNRDLNLLFKADTAIDKYILSQNVFAHLNLVAYTNPDIGLFYIANRETKDFLFQNYPVKASGDGEAMPVLTIDKGVTYQAPHRTRSGGQEPVFSISRPTDLLTESKYDIYVESDPEMYDQMLNHSQYGMDAIQVLTDEKGSIVFSQDESLFPLGAVMPGSLEEQRYQVIDNHYYFRAQSAKMGWYVYSIIDKKLYHNEVNRWTAYWLSISAICLLISAVIGWWIWRILVTPFKRLHGEIHQMRGDFDSVSQTSPFAQKTNVVEFDEVMERFQDMRTHIGQLMKELKLNEEEKRYLEVEKLVHQMNPHFLYNTLNTIQWLAKAKGQDEIVRLATVFIRLLRYNLGRDGDLVELRLEMNALNDYVTLQQIRYNYEFTVQIQTLSTVMDAKVPRFLLQPLIENALYHGLADVGGLIQLSVSLEKDGTILVMVKDNGKGMSEEEIRKLLQHDSSARDKVGMGIGLNYVDTMLRVHFGESARLQAYSSSNEGTTMYFRIPFRTGKGEAV</sequence>
<name>A0A5C4T5M8_9BACL</name>
<evidence type="ECO:0000256" key="6">
    <source>
        <dbReference type="ARBA" id="ARBA00022679"/>
    </source>
</evidence>
<dbReference type="Gene3D" id="6.10.340.10">
    <property type="match status" value="1"/>
</dbReference>
<dbReference type="EC" id="2.7.13.3" evidence="3"/>
<evidence type="ECO:0000256" key="1">
    <source>
        <dbReference type="ARBA" id="ARBA00000085"/>
    </source>
</evidence>
<keyword evidence="9" id="KW-0418">Kinase</keyword>
<evidence type="ECO:0000256" key="10">
    <source>
        <dbReference type="ARBA" id="ARBA00022840"/>
    </source>
</evidence>
<dbReference type="InterPro" id="IPR003594">
    <property type="entry name" value="HATPase_dom"/>
</dbReference>
<evidence type="ECO:0000256" key="5">
    <source>
        <dbReference type="ARBA" id="ARBA00022553"/>
    </source>
</evidence>
<dbReference type="InterPro" id="IPR010559">
    <property type="entry name" value="Sig_transdc_His_kin_internal"/>
</dbReference>
<dbReference type="AlphaFoldDB" id="A0A5C4T5M8"/>
<organism evidence="16 17">
    <name type="scientific">Paenibacillus hemerocallicola</name>
    <dbReference type="NCBI Taxonomy" id="1172614"/>
    <lineage>
        <taxon>Bacteria</taxon>
        <taxon>Bacillati</taxon>
        <taxon>Bacillota</taxon>
        <taxon>Bacilli</taxon>
        <taxon>Bacillales</taxon>
        <taxon>Paenibacillaceae</taxon>
        <taxon>Paenibacillus</taxon>
    </lineage>
</organism>
<evidence type="ECO:0000256" key="8">
    <source>
        <dbReference type="ARBA" id="ARBA00022741"/>
    </source>
</evidence>
<keyword evidence="8" id="KW-0547">Nucleotide-binding</keyword>
<dbReference type="SMART" id="SM00387">
    <property type="entry name" value="HATPase_c"/>
    <property type="match status" value="1"/>
</dbReference>
<protein>
    <recommendedName>
        <fullName evidence="3">histidine kinase</fullName>
        <ecNumber evidence="3">2.7.13.3</ecNumber>
    </recommendedName>
</protein>
<comment type="catalytic activity">
    <reaction evidence="1">
        <text>ATP + protein L-histidine = ADP + protein N-phospho-L-histidine.</text>
        <dbReference type="EC" id="2.7.13.3"/>
    </reaction>
</comment>
<feature type="domain" description="Histidine kinase" evidence="15">
    <location>
        <begin position="473"/>
        <end position="578"/>
    </location>
</feature>
<keyword evidence="7 14" id="KW-0812">Transmembrane</keyword>
<evidence type="ECO:0000313" key="16">
    <source>
        <dbReference type="EMBL" id="TNJ63627.1"/>
    </source>
</evidence>
<reference evidence="16 17" key="1">
    <citation type="submission" date="2019-05" db="EMBL/GenBank/DDBJ databases">
        <title>We sequenced the genome of Paenibacillus hemerocallicola KCTC 33185 for further insight into its adaptation and study the phylogeny of Paenibacillus.</title>
        <authorList>
            <person name="Narsing Rao M.P."/>
        </authorList>
    </citation>
    <scope>NUCLEOTIDE SEQUENCE [LARGE SCALE GENOMIC DNA]</scope>
    <source>
        <strain evidence="16 17">KCTC 33185</strain>
    </source>
</reference>
<evidence type="ECO:0000256" key="3">
    <source>
        <dbReference type="ARBA" id="ARBA00012438"/>
    </source>
</evidence>
<keyword evidence="13 14" id="KW-0472">Membrane</keyword>
<comment type="subcellular location">
    <subcellularLocation>
        <location evidence="2">Cell membrane</location>
        <topology evidence="2">Multi-pass membrane protein</topology>
    </subcellularLocation>
</comment>
<accession>A0A5C4T5M8</accession>
<gene>
    <name evidence="16" type="ORF">FE784_24540</name>
</gene>
<keyword evidence="10" id="KW-0067">ATP-binding</keyword>
<keyword evidence="17" id="KW-1185">Reference proteome</keyword>
<feature type="transmembrane region" description="Helical" evidence="14">
    <location>
        <begin position="20"/>
        <end position="43"/>
    </location>
</feature>
<proteinExistence type="predicted"/>
<dbReference type="InterPro" id="IPR004358">
    <property type="entry name" value="Sig_transdc_His_kin-like_C"/>
</dbReference>
<dbReference type="GO" id="GO:0005524">
    <property type="term" value="F:ATP binding"/>
    <property type="evidence" value="ECO:0007669"/>
    <property type="project" value="UniProtKB-KW"/>
</dbReference>
<dbReference type="Pfam" id="PF06580">
    <property type="entry name" value="His_kinase"/>
    <property type="match status" value="1"/>
</dbReference>
<keyword evidence="5" id="KW-0597">Phosphoprotein</keyword>
<dbReference type="RefSeq" id="WP_139604900.1">
    <property type="nucleotide sequence ID" value="NZ_VDCQ01000040.1"/>
</dbReference>
<feature type="transmembrane region" description="Helical" evidence="14">
    <location>
        <begin position="282"/>
        <end position="305"/>
    </location>
</feature>
<dbReference type="PANTHER" id="PTHR34220:SF11">
    <property type="entry name" value="SENSOR PROTEIN KINASE HPTS"/>
    <property type="match status" value="1"/>
</dbReference>
<dbReference type="InterPro" id="IPR005467">
    <property type="entry name" value="His_kinase_dom"/>
</dbReference>
<evidence type="ECO:0000256" key="7">
    <source>
        <dbReference type="ARBA" id="ARBA00022692"/>
    </source>
</evidence>
<evidence type="ECO:0000256" key="14">
    <source>
        <dbReference type="SAM" id="Phobius"/>
    </source>
</evidence>
<dbReference type="PROSITE" id="PS50109">
    <property type="entry name" value="HIS_KIN"/>
    <property type="match status" value="1"/>
</dbReference>
<dbReference type="EMBL" id="VDCQ01000040">
    <property type="protein sequence ID" value="TNJ63627.1"/>
    <property type="molecule type" value="Genomic_DNA"/>
</dbReference>
<dbReference type="InterPro" id="IPR036890">
    <property type="entry name" value="HATPase_C_sf"/>
</dbReference>
<keyword evidence="11 14" id="KW-1133">Transmembrane helix</keyword>